<dbReference type="SUPFAM" id="SSF52540">
    <property type="entry name" value="P-loop containing nucleoside triphosphate hydrolases"/>
    <property type="match status" value="1"/>
</dbReference>
<dbReference type="AlphaFoldDB" id="A0A845D9G0"/>
<reference evidence="3 4" key="1">
    <citation type="submission" date="2019-09" db="EMBL/GenBank/DDBJ databases">
        <title>Characterisation of the sponge microbiome using genome-centric metagenomics.</title>
        <authorList>
            <person name="Engelberts J.P."/>
            <person name="Robbins S.J."/>
            <person name="De Goeij J.M."/>
            <person name="Aranda M."/>
            <person name="Bell S.C."/>
            <person name="Webster N.S."/>
        </authorList>
    </citation>
    <scope>NUCLEOTIDE SEQUENCE [LARGE SCALE GENOMIC DNA]</scope>
    <source>
        <strain evidence="3">SB0662_bin_43</strain>
    </source>
</reference>
<feature type="compositionally biased region" description="Basic and acidic residues" evidence="1">
    <location>
        <begin position="115"/>
        <end position="136"/>
    </location>
</feature>
<dbReference type="PANTHER" id="PTHR43581:SF2">
    <property type="entry name" value="EXCINUCLEASE ATPASE SUBUNIT"/>
    <property type="match status" value="1"/>
</dbReference>
<protein>
    <submittedName>
        <fullName evidence="3">AAA family ATPase</fullName>
    </submittedName>
</protein>
<accession>A0A845D9G0</accession>
<dbReference type="Gene3D" id="3.40.50.300">
    <property type="entry name" value="P-loop containing nucleotide triphosphate hydrolases"/>
    <property type="match status" value="1"/>
</dbReference>
<dbReference type="InterPro" id="IPR003959">
    <property type="entry name" value="ATPase_AAA_core"/>
</dbReference>
<evidence type="ECO:0000313" key="4">
    <source>
        <dbReference type="Proteomes" id="UP000449092"/>
    </source>
</evidence>
<dbReference type="InterPro" id="IPR027417">
    <property type="entry name" value="P-loop_NTPase"/>
</dbReference>
<name>A0A845D9G0_9BACT</name>
<comment type="caution">
    <text evidence="3">The sequence shown here is derived from an EMBL/GenBank/DDBJ whole genome shotgun (WGS) entry which is preliminary data.</text>
</comment>
<dbReference type="Proteomes" id="UP000449092">
    <property type="component" value="Unassembled WGS sequence"/>
</dbReference>
<feature type="domain" description="ATPase AAA-type core" evidence="2">
    <location>
        <begin position="32"/>
        <end position="295"/>
    </location>
</feature>
<dbReference type="Pfam" id="PF13304">
    <property type="entry name" value="AAA_21"/>
    <property type="match status" value="1"/>
</dbReference>
<feature type="region of interest" description="Disordered" evidence="1">
    <location>
        <begin position="108"/>
        <end position="136"/>
    </location>
</feature>
<dbReference type="InterPro" id="IPR051396">
    <property type="entry name" value="Bact_Antivir_Def_Nuclease"/>
</dbReference>
<proteinExistence type="predicted"/>
<gene>
    <name evidence="3" type="ORF">F4X82_01255</name>
</gene>
<evidence type="ECO:0000259" key="2">
    <source>
        <dbReference type="Pfam" id="PF13304"/>
    </source>
</evidence>
<dbReference type="GO" id="GO:0016887">
    <property type="term" value="F:ATP hydrolysis activity"/>
    <property type="evidence" value="ECO:0007669"/>
    <property type="project" value="InterPro"/>
</dbReference>
<dbReference type="PANTHER" id="PTHR43581">
    <property type="entry name" value="ATP/GTP PHOSPHATASE"/>
    <property type="match status" value="1"/>
</dbReference>
<dbReference type="GO" id="GO:0005524">
    <property type="term" value="F:ATP binding"/>
    <property type="evidence" value="ECO:0007669"/>
    <property type="project" value="InterPro"/>
</dbReference>
<organism evidence="3 4">
    <name type="scientific">Candidatus Spechtbacteria bacterium SB0662_bin_43</name>
    <dbReference type="NCBI Taxonomy" id="2604897"/>
    <lineage>
        <taxon>Bacteria</taxon>
        <taxon>Candidatus Spechtiibacteriota</taxon>
    </lineage>
</organism>
<evidence type="ECO:0000256" key="1">
    <source>
        <dbReference type="SAM" id="MobiDB-lite"/>
    </source>
</evidence>
<sequence>MRLKSIQLRNFKRFNDLTINLGDNPSKIIASVGPNGCGKSSIFDAFEYKNREIKEPNNQPSEDAMFYAKCSQKKEMDIILIKEDGTDDFDEKSFYIRTAYRYSPRQQVHLGDAISRPKNDSDSDRPRSSIEMDNRGRENHKRLHAHLYQQQVLEEQKNGIVSKKQIHNEFLSSLNTILRNVLDIQIHDLGTPFHSLDIPREAGDRGAVVDSQLFFTKGECKKIPYINLSAGEKDTLDIILDLMLKTEERNNAIYCIDTPELHINTSIQRNLLIEIDKLIPDTCQLWIATHSIGFLRALQEELRDKSSVLDFSEKDYFNGTKEIQPILRTRENWQRIFQTALEDLTGLMAPKRIVYCEGKLQNSLDEKLFNIIFGREFHDTLFLSSGNKDNVQRCASIALAVLNKAFLGVEIIALIDRDDDLGEVKKRNVVVQKLTRREFENYLFDKEILRKYCDEQGKTFRENEYDDLVKDIKNDDVKKIGSDLVKKCCDCDLSKNLKVELAELLAEDTVVYQGLRREIFGVSVATE</sequence>
<dbReference type="EMBL" id="VXOY01000010">
    <property type="protein sequence ID" value="MYE38132.1"/>
    <property type="molecule type" value="Genomic_DNA"/>
</dbReference>
<evidence type="ECO:0000313" key="3">
    <source>
        <dbReference type="EMBL" id="MYE38132.1"/>
    </source>
</evidence>